<sequence length="256" mass="26851">MARSDCYRNCWILGAIAGVIVLLFTSGIGDLGWAGGLFLGFVTFLLFGAMMVWLLCDERLEFPATRDGANATDWDRRVADRQPGALLASGPLGPEAPTSLTQMPIVAGAMPKDWSEFSAGGQKPAPKPVAAAPAPAKAEVAAAAAPQKVQPAKAAAKKAAPAKPAPAKAEAVVAAPDDLRRIKGIGRKLSVWLNEQGVTRFDQIAAWDAKTEAGFARRLGNRGGRIKSDDWVGQARILAAGGETEHSRAVDRGEAT</sequence>
<evidence type="ECO:0000313" key="3">
    <source>
        <dbReference type="Proteomes" id="UP001609376"/>
    </source>
</evidence>
<keyword evidence="1" id="KW-0472">Membrane</keyword>
<name>A0ABW7LP58_9RHOB</name>
<accession>A0ABW7LP58</accession>
<organism evidence="2 3">
    <name type="scientific">Paracoccus broussonetiae subsp. drimophilus</name>
    <dbReference type="NCBI Taxonomy" id="3373869"/>
    <lineage>
        <taxon>Bacteria</taxon>
        <taxon>Pseudomonadati</taxon>
        <taxon>Pseudomonadota</taxon>
        <taxon>Alphaproteobacteria</taxon>
        <taxon>Rhodobacterales</taxon>
        <taxon>Paracoccaceae</taxon>
        <taxon>Paracoccus</taxon>
        <taxon>Paracoccus broussonetiae</taxon>
    </lineage>
</organism>
<feature type="transmembrane region" description="Helical" evidence="1">
    <location>
        <begin position="12"/>
        <end position="29"/>
    </location>
</feature>
<protein>
    <recommendedName>
        <fullName evidence="4">Flap endonuclease-1-like 5' DNA nuclease</fullName>
    </recommendedName>
</protein>
<gene>
    <name evidence="2" type="ORF">ACHFJ0_16780</name>
</gene>
<feature type="transmembrane region" description="Helical" evidence="1">
    <location>
        <begin position="35"/>
        <end position="56"/>
    </location>
</feature>
<keyword evidence="1" id="KW-1133">Transmembrane helix</keyword>
<evidence type="ECO:0000313" key="2">
    <source>
        <dbReference type="EMBL" id="MFH5775905.1"/>
    </source>
</evidence>
<keyword evidence="1" id="KW-0812">Transmembrane</keyword>
<reference evidence="2 3" key="1">
    <citation type="submission" date="2024-10" db="EMBL/GenBank/DDBJ databases">
        <title>Paracoccus drimophilus sp. nov., a novel bacterium from corn roots in Hunan.</title>
        <authorList>
            <person name="Li X."/>
        </authorList>
    </citation>
    <scope>NUCLEOTIDE SEQUENCE [LARGE SCALE GENOMIC DNA]</scope>
    <source>
        <strain evidence="2 3">NGMCC 1.201697</strain>
    </source>
</reference>
<dbReference type="EMBL" id="JBIMPR010000013">
    <property type="protein sequence ID" value="MFH5775905.1"/>
    <property type="molecule type" value="Genomic_DNA"/>
</dbReference>
<evidence type="ECO:0000256" key="1">
    <source>
        <dbReference type="SAM" id="Phobius"/>
    </source>
</evidence>
<comment type="caution">
    <text evidence="2">The sequence shown here is derived from an EMBL/GenBank/DDBJ whole genome shotgun (WGS) entry which is preliminary data.</text>
</comment>
<proteinExistence type="predicted"/>
<evidence type="ECO:0008006" key="4">
    <source>
        <dbReference type="Google" id="ProtNLM"/>
    </source>
</evidence>
<dbReference type="Proteomes" id="UP001609376">
    <property type="component" value="Unassembled WGS sequence"/>
</dbReference>
<dbReference type="RefSeq" id="WP_395135036.1">
    <property type="nucleotide sequence ID" value="NZ_JBIMPR010000013.1"/>
</dbReference>
<keyword evidence="3" id="KW-1185">Reference proteome</keyword>